<evidence type="ECO:0000256" key="1">
    <source>
        <dbReference type="ARBA" id="ARBA00004123"/>
    </source>
</evidence>
<dbReference type="CDD" id="cd12337">
    <property type="entry name" value="RRM1_SRSF4_like"/>
    <property type="match status" value="1"/>
</dbReference>
<dbReference type="SUPFAM" id="SSF54928">
    <property type="entry name" value="RNA-binding domain, RBD"/>
    <property type="match status" value="1"/>
</dbReference>
<proteinExistence type="evidence at transcript level"/>
<protein>
    <submittedName>
        <fullName evidence="12">Splicing factor, arginine/serine-rich 4</fullName>
    </submittedName>
</protein>
<dbReference type="FunFam" id="3.30.70.330:FF:000028">
    <property type="entry name" value="Putative serine/arginine-rich splicing factor 4"/>
    <property type="match status" value="1"/>
</dbReference>
<evidence type="ECO:0000256" key="4">
    <source>
        <dbReference type="ARBA" id="ARBA00022664"/>
    </source>
</evidence>
<dbReference type="InterPro" id="IPR012677">
    <property type="entry name" value="Nucleotide-bd_a/b_plait_sf"/>
</dbReference>
<organism evidence="12">
    <name type="scientific">Caligus clemensi</name>
    <name type="common">Sea louse</name>
    <dbReference type="NCBI Taxonomy" id="344056"/>
    <lineage>
        <taxon>Eukaryota</taxon>
        <taxon>Metazoa</taxon>
        <taxon>Ecdysozoa</taxon>
        <taxon>Arthropoda</taxon>
        <taxon>Crustacea</taxon>
        <taxon>Multicrustacea</taxon>
        <taxon>Hexanauplia</taxon>
        <taxon>Copepoda</taxon>
        <taxon>Siphonostomatoida</taxon>
        <taxon>Caligidae</taxon>
        <taxon>Caligus</taxon>
    </lineage>
</organism>
<keyword evidence="3" id="KW-0597">Phosphoprotein</keyword>
<evidence type="ECO:0000256" key="2">
    <source>
        <dbReference type="ARBA" id="ARBA00010269"/>
    </source>
</evidence>
<name>C1C142_CALCM</name>
<accession>C1C142</accession>
<dbReference type="InterPro" id="IPR000504">
    <property type="entry name" value="RRM_dom"/>
</dbReference>
<sequence length="234" mass="27353">MPGNQYRLYLGNVSDETRERDVEKFFKGYGKLREIALKNGYGFVEFEDHRDADDAVQDLDGKDMNGSRVRVEFARSPRDKRGGSRYPSTSSRRSPPRGRRGAPIKRNPPGRRTQYRIRVENLSSRASWQDLKDYFRSCGDITYTNAHKPRNNEGVVEFGDKRAMENALDRLDDTELAGRRIRLYEENSGSSRRSRSYSRDKFQSRSRSRSRDVSRSRSREASRSRSRSYSRERD</sequence>
<evidence type="ECO:0000259" key="11">
    <source>
        <dbReference type="PROSITE" id="PS50102"/>
    </source>
</evidence>
<feature type="domain" description="RRM" evidence="11">
    <location>
        <begin position="6"/>
        <end position="76"/>
    </location>
</feature>
<evidence type="ECO:0000256" key="9">
    <source>
        <dbReference type="PROSITE-ProRule" id="PRU00176"/>
    </source>
</evidence>
<feature type="compositionally biased region" description="Basic and acidic residues" evidence="10">
    <location>
        <begin position="197"/>
        <end position="234"/>
    </location>
</feature>
<keyword evidence="8" id="KW-0539">Nucleus</keyword>
<dbReference type="GO" id="GO:0003729">
    <property type="term" value="F:mRNA binding"/>
    <property type="evidence" value="ECO:0007669"/>
    <property type="project" value="TreeGrafter"/>
</dbReference>
<dbReference type="InterPro" id="IPR050374">
    <property type="entry name" value="RRT5_SRSF_SR"/>
</dbReference>
<dbReference type="PANTHER" id="PTHR23003">
    <property type="entry name" value="RNA RECOGNITION MOTIF RRM DOMAIN CONTAINING PROTEIN"/>
    <property type="match status" value="1"/>
</dbReference>
<dbReference type="SMART" id="SM00360">
    <property type="entry name" value="RRM"/>
    <property type="match status" value="2"/>
</dbReference>
<feature type="region of interest" description="Disordered" evidence="10">
    <location>
        <begin position="74"/>
        <end position="112"/>
    </location>
</feature>
<dbReference type="PANTHER" id="PTHR23003:SF51">
    <property type="entry name" value="SERINE-ARGININE PROTEIN 55"/>
    <property type="match status" value="1"/>
</dbReference>
<feature type="compositionally biased region" description="Low complexity" evidence="10">
    <location>
        <begin position="84"/>
        <end position="93"/>
    </location>
</feature>
<feature type="region of interest" description="Disordered" evidence="10">
    <location>
        <begin position="186"/>
        <end position="234"/>
    </location>
</feature>
<feature type="domain" description="RRM" evidence="11">
    <location>
        <begin position="115"/>
        <end position="188"/>
    </location>
</feature>
<keyword evidence="5" id="KW-0677">Repeat</keyword>
<evidence type="ECO:0000256" key="7">
    <source>
        <dbReference type="ARBA" id="ARBA00023187"/>
    </source>
</evidence>
<dbReference type="GO" id="GO:0008380">
    <property type="term" value="P:RNA splicing"/>
    <property type="evidence" value="ECO:0007669"/>
    <property type="project" value="UniProtKB-KW"/>
</dbReference>
<dbReference type="GO" id="GO:0005634">
    <property type="term" value="C:nucleus"/>
    <property type="evidence" value="ECO:0007669"/>
    <property type="project" value="UniProtKB-SubCell"/>
</dbReference>
<dbReference type="Gene3D" id="3.30.70.330">
    <property type="match status" value="2"/>
</dbReference>
<dbReference type="GO" id="GO:0006397">
    <property type="term" value="P:mRNA processing"/>
    <property type="evidence" value="ECO:0007669"/>
    <property type="project" value="UniProtKB-KW"/>
</dbReference>
<dbReference type="InterPro" id="IPR035979">
    <property type="entry name" value="RBD_domain_sf"/>
</dbReference>
<feature type="compositionally biased region" description="Basic residues" evidence="10">
    <location>
        <begin position="94"/>
        <end position="103"/>
    </location>
</feature>
<keyword evidence="4" id="KW-0507">mRNA processing</keyword>
<evidence type="ECO:0000313" key="12">
    <source>
        <dbReference type="EMBL" id="ACO14995.1"/>
    </source>
</evidence>
<gene>
    <name evidence="12" type="primary">SFRS4</name>
</gene>
<evidence type="ECO:0000256" key="8">
    <source>
        <dbReference type="ARBA" id="ARBA00023242"/>
    </source>
</evidence>
<dbReference type="PROSITE" id="PS50102">
    <property type="entry name" value="RRM"/>
    <property type="match status" value="2"/>
</dbReference>
<dbReference type="EMBL" id="BT080571">
    <property type="protein sequence ID" value="ACO14995.1"/>
    <property type="molecule type" value="mRNA"/>
</dbReference>
<evidence type="ECO:0000256" key="3">
    <source>
        <dbReference type="ARBA" id="ARBA00022553"/>
    </source>
</evidence>
<keyword evidence="6 9" id="KW-0694">RNA-binding</keyword>
<evidence type="ECO:0000256" key="5">
    <source>
        <dbReference type="ARBA" id="ARBA00022737"/>
    </source>
</evidence>
<evidence type="ECO:0000256" key="6">
    <source>
        <dbReference type="ARBA" id="ARBA00022884"/>
    </source>
</evidence>
<keyword evidence="7" id="KW-0508">mRNA splicing</keyword>
<comment type="subcellular location">
    <subcellularLocation>
        <location evidence="1">Nucleus</location>
    </subcellularLocation>
</comment>
<evidence type="ECO:0000256" key="10">
    <source>
        <dbReference type="SAM" id="MobiDB-lite"/>
    </source>
</evidence>
<comment type="similarity">
    <text evidence="2">Belongs to the splicing factor SR family.</text>
</comment>
<dbReference type="Pfam" id="PF00076">
    <property type="entry name" value="RRM_1"/>
    <property type="match status" value="2"/>
</dbReference>
<dbReference type="GO" id="GO:0005737">
    <property type="term" value="C:cytoplasm"/>
    <property type="evidence" value="ECO:0007669"/>
    <property type="project" value="TreeGrafter"/>
</dbReference>
<reference evidence="12" key="1">
    <citation type="submission" date="2009-03" db="EMBL/GenBank/DDBJ databases">
        <title>Caligus clemensi ESTs and full-length cDNAs.</title>
        <authorList>
            <person name="Yasuike M."/>
            <person name="von Schalburg K."/>
            <person name="Cooper G."/>
            <person name="Leong J."/>
            <person name="Jones S.R.M."/>
            <person name="Koop B.F."/>
        </authorList>
    </citation>
    <scope>NUCLEOTIDE SEQUENCE</scope>
    <source>
        <tissue evidence="12">Whole</tissue>
    </source>
</reference>
<dbReference type="AlphaFoldDB" id="C1C142"/>